<dbReference type="AlphaFoldDB" id="A0A173RJN0"/>
<evidence type="ECO:0000313" key="3">
    <source>
        <dbReference type="Proteomes" id="UP000095727"/>
    </source>
</evidence>
<gene>
    <name evidence="2" type="ORF">ERS852574_00693</name>
</gene>
<sequence>MNKYDSMIACNKKASEEKVNRAVTEIRQMLTEREKVTVPKLTKRTGLSRGFFYKNETVRKEMDRALEQQAGMIDPKRYIGDIVLKNRINVLEEQIRELKREKEQMEKENVRLRKALNKKDLNVLKTL</sequence>
<accession>A0A173RJN0</accession>
<evidence type="ECO:0000313" key="2">
    <source>
        <dbReference type="EMBL" id="CUM78112.1"/>
    </source>
</evidence>
<proteinExistence type="predicted"/>
<organism evidence="2 3">
    <name type="scientific">Coprococcus comes</name>
    <dbReference type="NCBI Taxonomy" id="410072"/>
    <lineage>
        <taxon>Bacteria</taxon>
        <taxon>Bacillati</taxon>
        <taxon>Bacillota</taxon>
        <taxon>Clostridia</taxon>
        <taxon>Lachnospirales</taxon>
        <taxon>Lachnospiraceae</taxon>
        <taxon>Coprococcus</taxon>
    </lineage>
</organism>
<dbReference type="Proteomes" id="UP000095727">
    <property type="component" value="Unassembled WGS sequence"/>
</dbReference>
<feature type="coiled-coil region" evidence="1">
    <location>
        <begin position="81"/>
        <end position="122"/>
    </location>
</feature>
<protein>
    <recommendedName>
        <fullName evidence="4">Transposase</fullName>
    </recommendedName>
</protein>
<reference evidence="2 3" key="1">
    <citation type="submission" date="2015-09" db="EMBL/GenBank/DDBJ databases">
        <authorList>
            <consortium name="Pathogen Informatics"/>
        </authorList>
    </citation>
    <scope>NUCLEOTIDE SEQUENCE [LARGE SCALE GENOMIC DNA]</scope>
    <source>
        <strain evidence="2 3">2789STDY5834962</strain>
    </source>
</reference>
<dbReference type="EMBL" id="CYXR01000003">
    <property type="protein sequence ID" value="CUM78112.1"/>
    <property type="molecule type" value="Genomic_DNA"/>
</dbReference>
<keyword evidence="1" id="KW-0175">Coiled coil</keyword>
<dbReference type="RefSeq" id="WP_055155794.1">
    <property type="nucleotide sequence ID" value="NZ_CAXSNH010000002.1"/>
</dbReference>
<evidence type="ECO:0008006" key="4">
    <source>
        <dbReference type="Google" id="ProtNLM"/>
    </source>
</evidence>
<evidence type="ECO:0000256" key="1">
    <source>
        <dbReference type="SAM" id="Coils"/>
    </source>
</evidence>
<dbReference type="InterPro" id="IPR046229">
    <property type="entry name" value="TnpC-like"/>
</dbReference>
<dbReference type="Pfam" id="PF19776">
    <property type="entry name" value="DUF6262"/>
    <property type="match status" value="1"/>
</dbReference>
<name>A0A173RJN0_9FIRM</name>